<accession>A0A4Q1BIS9</accession>
<dbReference type="Gene3D" id="1.20.58.1970">
    <property type="match status" value="1"/>
</dbReference>
<dbReference type="InterPro" id="IPR013167">
    <property type="entry name" value="COG4_M"/>
</dbReference>
<dbReference type="InParanoid" id="A0A4Q1BIS9"/>
<feature type="region of interest" description="Disordered" evidence="9">
    <location>
        <begin position="1"/>
        <end position="24"/>
    </location>
</feature>
<dbReference type="InterPro" id="IPR048684">
    <property type="entry name" value="COG4_C"/>
</dbReference>
<keyword evidence="4" id="KW-0813">Transport</keyword>
<dbReference type="InterPro" id="IPR048682">
    <property type="entry name" value="COG4"/>
</dbReference>
<dbReference type="VEuPathDB" id="FungiDB:TREMEDRAFT_70757"/>
<comment type="subcellular location">
    <subcellularLocation>
        <location evidence="1">Golgi apparatus membrane</location>
        <topology evidence="1">Peripheral membrane protein</topology>
    </subcellularLocation>
</comment>
<feature type="compositionally biased region" description="Pro residues" evidence="9">
    <location>
        <begin position="1"/>
        <end position="19"/>
    </location>
</feature>
<dbReference type="AlphaFoldDB" id="A0A4Q1BIS9"/>
<evidence type="ECO:0000256" key="5">
    <source>
        <dbReference type="ARBA" id="ARBA00022927"/>
    </source>
</evidence>
<feature type="domain" description="COG4 transport protein middle alpha-helical bundle" evidence="10">
    <location>
        <begin position="210"/>
        <end position="590"/>
    </location>
</feature>
<evidence type="ECO:0000313" key="11">
    <source>
        <dbReference type="EMBL" id="RXK37564.1"/>
    </source>
</evidence>
<dbReference type="GO" id="GO:0000139">
    <property type="term" value="C:Golgi membrane"/>
    <property type="evidence" value="ECO:0007669"/>
    <property type="project" value="UniProtKB-SubCell"/>
</dbReference>
<evidence type="ECO:0000256" key="1">
    <source>
        <dbReference type="ARBA" id="ARBA00004395"/>
    </source>
</evidence>
<comment type="caution">
    <text evidence="11">The sequence shown here is derived from an EMBL/GenBank/DDBJ whole genome shotgun (WGS) entry which is preliminary data.</text>
</comment>
<dbReference type="PANTHER" id="PTHR24016:SF0">
    <property type="entry name" value="CONSERVED OLIGOMERIC GOLGI COMPLEX SUBUNIT 4"/>
    <property type="match status" value="1"/>
</dbReference>
<evidence type="ECO:0000313" key="12">
    <source>
        <dbReference type="Proteomes" id="UP000289152"/>
    </source>
</evidence>
<dbReference type="OrthoDB" id="47059at2759"/>
<keyword evidence="7" id="KW-0472">Membrane</keyword>
<keyword evidence="12" id="KW-1185">Reference proteome</keyword>
<sequence>MPTPSPSPLPSSSSPPPLVNPRDITSPEQITAQLALVARREADLSLALNALISDRQQVESALAHLQELSPEIDRLCYQVDGVNNHAPPFGANSRGLGLQNGDDTYYDDEDVGLVERVRRVWETSERVGGKVKRLDQEVGRVKEATDIVTEVLELKNALQTLSAAIDKEDWESASRACRRAMSVRKEVIDSGFAGGVVPTPQNPLQPSQQLEELRSTLLRTFREQFDAAAERRDQQAVSRFFRLWPGIGAEQEGLNAYGDFVVGLVKARNSSAGKPSSPLYYLTNLTSLLESIAHIIDQHQPVVDKYYGKGRMRTVVGRLVGESDRVIRNLVEGWEEERRVGRLISDTRQSQFQILSNPTLLPPLFSTLSNPSAPQLSLAALATSTTSHLPNLQSAQHLLQSYAPGAKRPQGQSSTPVSQAPVEEDLGPDPKDVDRILGELVALGGRWAMFKRFVWDRVVDQDDILDKQVEHSPEPSEEDKEADEKKMDDMEIVEQSGSQKAIENLLKVYYEPLEIWFLRTSIEKAHRLETPDLSTRPHLSSILDDTFYLLKLILNRVLSCGSLSSLRVMRHKIGEVIEKDYIGVLRRKMDGVYALPHATGVEREKRERDQKIAFIIWLNDLDTSADYVERLVDELRRSLPQIFLPAQEKDVLGELDVIAELAGRFRASCRSGLEQLFNQLTRPKLRSVLDECYKDVSYLLDDDGFAEAEEMDLVRKRFIRVWEGLVDGNRETFTDHNYQAFFSMTLEILVRPWEKLIMNMKYTELGAIRYDKDIRSVVNFLSTQTSFGGVREKFNRLQQIGTVLNIDAEEDPEEFYSNSGISWRLSKVEYDTVLGLRQ</sequence>
<feature type="region of interest" description="Disordered" evidence="9">
    <location>
        <begin position="404"/>
        <end position="431"/>
    </location>
</feature>
<evidence type="ECO:0000256" key="4">
    <source>
        <dbReference type="ARBA" id="ARBA00022448"/>
    </source>
</evidence>
<keyword evidence="5" id="KW-0653">Protein transport</keyword>
<dbReference type="Gene3D" id="1.10.287.1060">
    <property type="entry name" value="ESAT-6-like"/>
    <property type="match status" value="1"/>
</dbReference>
<keyword evidence="6" id="KW-0333">Golgi apparatus</keyword>
<dbReference type="SMART" id="SM00762">
    <property type="entry name" value="Cog4"/>
    <property type="match status" value="1"/>
</dbReference>
<protein>
    <recommendedName>
        <fullName evidence="3">Conserved oligomeric Golgi complex subunit 4</fullName>
    </recommendedName>
    <alternativeName>
        <fullName evidence="8">Component of oligomeric Golgi complex 4</fullName>
    </alternativeName>
</protein>
<dbReference type="GO" id="GO:0015031">
    <property type="term" value="P:protein transport"/>
    <property type="evidence" value="ECO:0007669"/>
    <property type="project" value="UniProtKB-KW"/>
</dbReference>
<evidence type="ECO:0000256" key="9">
    <source>
        <dbReference type="SAM" id="MobiDB-lite"/>
    </source>
</evidence>
<evidence type="ECO:0000256" key="2">
    <source>
        <dbReference type="ARBA" id="ARBA00009215"/>
    </source>
</evidence>
<evidence type="ECO:0000256" key="6">
    <source>
        <dbReference type="ARBA" id="ARBA00023034"/>
    </source>
</evidence>
<feature type="region of interest" description="Disordered" evidence="9">
    <location>
        <begin position="466"/>
        <end position="485"/>
    </location>
</feature>
<name>A0A4Q1BIS9_TREME</name>
<gene>
    <name evidence="11" type="ORF">M231_05189</name>
</gene>
<comment type="similarity">
    <text evidence="2">Belongs to the COG4 family.</text>
</comment>
<evidence type="ECO:0000256" key="3">
    <source>
        <dbReference type="ARBA" id="ARBA00020975"/>
    </source>
</evidence>
<evidence type="ECO:0000259" key="10">
    <source>
        <dbReference type="SMART" id="SM00762"/>
    </source>
</evidence>
<dbReference type="PANTHER" id="PTHR24016">
    <property type="entry name" value="CONSERVED OLIGOMERIC GOLGI COMPLEX SUBUNIT 4"/>
    <property type="match status" value="1"/>
</dbReference>
<proteinExistence type="inferred from homology"/>
<dbReference type="Pfam" id="PF08318">
    <property type="entry name" value="COG4_m"/>
    <property type="match status" value="1"/>
</dbReference>
<dbReference type="Pfam" id="PF20662">
    <property type="entry name" value="COG4_C"/>
    <property type="match status" value="1"/>
</dbReference>
<evidence type="ECO:0000256" key="7">
    <source>
        <dbReference type="ARBA" id="ARBA00023136"/>
    </source>
</evidence>
<evidence type="ECO:0000256" key="8">
    <source>
        <dbReference type="ARBA" id="ARBA00031340"/>
    </source>
</evidence>
<dbReference type="InterPro" id="IPR048680">
    <property type="entry name" value="COG4_N"/>
</dbReference>
<dbReference type="FunCoup" id="A0A4Q1BIS9">
    <property type="interactions" value="525"/>
</dbReference>
<organism evidence="11 12">
    <name type="scientific">Tremella mesenterica</name>
    <name type="common">Jelly fungus</name>
    <dbReference type="NCBI Taxonomy" id="5217"/>
    <lineage>
        <taxon>Eukaryota</taxon>
        <taxon>Fungi</taxon>
        <taxon>Dikarya</taxon>
        <taxon>Basidiomycota</taxon>
        <taxon>Agaricomycotina</taxon>
        <taxon>Tremellomycetes</taxon>
        <taxon>Tremellales</taxon>
        <taxon>Tremellaceae</taxon>
        <taxon>Tremella</taxon>
    </lineage>
</organism>
<dbReference type="STRING" id="5217.A0A4Q1BIS9"/>
<dbReference type="EMBL" id="SDIL01000066">
    <property type="protein sequence ID" value="RXK37564.1"/>
    <property type="molecule type" value="Genomic_DNA"/>
</dbReference>
<reference evidence="11 12" key="1">
    <citation type="submission" date="2016-06" db="EMBL/GenBank/DDBJ databases">
        <title>Evolution of pathogenesis and genome organization in the Tremellales.</title>
        <authorList>
            <person name="Cuomo C."/>
            <person name="Litvintseva A."/>
            <person name="Heitman J."/>
            <person name="Chen Y."/>
            <person name="Sun S."/>
            <person name="Springer D."/>
            <person name="Dromer F."/>
            <person name="Young S."/>
            <person name="Zeng Q."/>
            <person name="Chapman S."/>
            <person name="Gujja S."/>
            <person name="Saif S."/>
            <person name="Birren B."/>
        </authorList>
    </citation>
    <scope>NUCLEOTIDE SEQUENCE [LARGE SCALE GENOMIC DNA]</scope>
    <source>
        <strain evidence="11 12">ATCC 28783</strain>
    </source>
</reference>
<dbReference type="Proteomes" id="UP000289152">
    <property type="component" value="Unassembled WGS sequence"/>
</dbReference>
<dbReference type="Pfam" id="PF20663">
    <property type="entry name" value="COG4_N"/>
    <property type="match status" value="1"/>
</dbReference>